<accession>A0AAU8FFC1</accession>
<sequence>MGVQFTAKGYRDYLVGTKTVEEIMGTSTLQWFIITAILRQILDLFRPDDYLVGTNKPGIHVERGTNLANDIAIYRKGQLKIALDNIHYANVPPQVVIEVDVRADCSDLFSNEFEYVETKSQRLLDFWRSESNLDQLPHKENLHLLIRPPMDNNGLGHALRSSRRETHQCMGGDAAEWTGSLKLGIILHKKPHFKEIATV</sequence>
<dbReference type="AlphaFoldDB" id="A0AAU8FFC1"/>
<dbReference type="EMBL" id="CP159289">
    <property type="protein sequence ID" value="XCH22616.1"/>
    <property type="molecule type" value="Genomic_DNA"/>
</dbReference>
<reference evidence="1" key="1">
    <citation type="submission" date="2024-06" db="EMBL/GenBank/DDBJ databases">
        <title>Sequencing and assembly of the genome of Dyadobacter sp. strain 676, a symbiont of Cyamopsis tetragonoloba.</title>
        <authorList>
            <person name="Guro P."/>
            <person name="Sazanova A."/>
            <person name="Kuznetsova I."/>
            <person name="Belimov A."/>
            <person name="Safronova V."/>
        </authorList>
    </citation>
    <scope>NUCLEOTIDE SEQUENCE</scope>
    <source>
        <strain evidence="1">676</strain>
    </source>
</reference>
<name>A0AAU8FFC1_9BACT</name>
<evidence type="ECO:0000313" key="1">
    <source>
        <dbReference type="EMBL" id="XCH22616.1"/>
    </source>
</evidence>
<proteinExistence type="predicted"/>
<dbReference type="RefSeq" id="WP_353717943.1">
    <property type="nucleotide sequence ID" value="NZ_CP159289.1"/>
</dbReference>
<gene>
    <name evidence="1" type="ORF">ABV298_20015</name>
</gene>
<protein>
    <submittedName>
        <fullName evidence="1">Uncharacterized protein</fullName>
    </submittedName>
</protein>
<organism evidence="1">
    <name type="scientific">Dyadobacter sp. 676</name>
    <dbReference type="NCBI Taxonomy" id="3088362"/>
    <lineage>
        <taxon>Bacteria</taxon>
        <taxon>Pseudomonadati</taxon>
        <taxon>Bacteroidota</taxon>
        <taxon>Cytophagia</taxon>
        <taxon>Cytophagales</taxon>
        <taxon>Spirosomataceae</taxon>
        <taxon>Dyadobacter</taxon>
    </lineage>
</organism>